<reference evidence="2 3" key="1">
    <citation type="submission" date="2016-11" db="EMBL/GenBank/DDBJ databases">
        <authorList>
            <person name="Jaros S."/>
            <person name="Januszkiewicz K."/>
            <person name="Wedrychowicz H."/>
        </authorList>
    </citation>
    <scope>NUCLEOTIDE SEQUENCE [LARGE SCALE GENOMIC DNA]</scope>
    <source>
        <strain evidence="2 3">DSM 46144</strain>
    </source>
</reference>
<dbReference type="Proteomes" id="UP000184440">
    <property type="component" value="Unassembled WGS sequence"/>
</dbReference>
<evidence type="ECO:0000313" key="2">
    <source>
        <dbReference type="EMBL" id="SHM93126.1"/>
    </source>
</evidence>
<dbReference type="AlphaFoldDB" id="A0A1M7MRF7"/>
<accession>A0A1M7MRF7</accession>
<evidence type="ECO:0000256" key="1">
    <source>
        <dbReference type="SAM" id="MobiDB-lite"/>
    </source>
</evidence>
<proteinExistence type="predicted"/>
<protein>
    <submittedName>
        <fullName evidence="2">Uncharacterized protein</fullName>
    </submittedName>
</protein>
<evidence type="ECO:0000313" key="3">
    <source>
        <dbReference type="Proteomes" id="UP000184440"/>
    </source>
</evidence>
<dbReference type="RefSeq" id="WP_073253566.1">
    <property type="nucleotide sequence ID" value="NZ_FRCS01000002.1"/>
</dbReference>
<organism evidence="2 3">
    <name type="scientific">Cryptosporangium aurantiacum</name>
    <dbReference type="NCBI Taxonomy" id="134849"/>
    <lineage>
        <taxon>Bacteria</taxon>
        <taxon>Bacillati</taxon>
        <taxon>Actinomycetota</taxon>
        <taxon>Actinomycetes</taxon>
        <taxon>Cryptosporangiales</taxon>
        <taxon>Cryptosporangiaceae</taxon>
        <taxon>Cryptosporangium</taxon>
    </lineage>
</organism>
<name>A0A1M7MRF7_9ACTN</name>
<dbReference type="EMBL" id="FRCS01000002">
    <property type="protein sequence ID" value="SHM93126.1"/>
    <property type="molecule type" value="Genomic_DNA"/>
</dbReference>
<feature type="region of interest" description="Disordered" evidence="1">
    <location>
        <begin position="1"/>
        <end position="23"/>
    </location>
</feature>
<sequence>MTAVAAPTLPPSLRKLGRHRAPSRGPRLAVAAALLAGAATFTLAASGGVTTLPAESPALSAVSQTVTTGVTGPLTGRSVR</sequence>
<gene>
    <name evidence="2" type="ORF">SAMN05443668_102219</name>
</gene>
<dbReference type="STRING" id="134849.SAMN05443668_102219"/>
<keyword evidence="3" id="KW-1185">Reference proteome</keyword>